<feature type="region of interest" description="Disordered" evidence="6">
    <location>
        <begin position="1"/>
        <end position="105"/>
    </location>
</feature>
<dbReference type="Pfam" id="PF14773">
    <property type="entry name" value="VIGSSK"/>
    <property type="match status" value="1"/>
</dbReference>
<feature type="compositionally biased region" description="Basic and acidic residues" evidence="6">
    <location>
        <begin position="36"/>
        <end position="46"/>
    </location>
</feature>
<dbReference type="Pfam" id="PF00176">
    <property type="entry name" value="SNF2-rel_dom"/>
    <property type="match status" value="1"/>
</dbReference>
<comment type="subcellular location">
    <subcellularLocation>
        <location evidence="1">Nucleus</location>
    </subcellularLocation>
</comment>
<reference evidence="9" key="2">
    <citation type="submission" date="2023-05" db="EMBL/GenBank/DDBJ databases">
        <authorList>
            <consortium name="Lawrence Berkeley National Laboratory"/>
            <person name="Steindorff A."/>
            <person name="Hensen N."/>
            <person name="Bonometti L."/>
            <person name="Westerberg I."/>
            <person name="Brannstrom I.O."/>
            <person name="Guillou S."/>
            <person name="Cros-Aarteil S."/>
            <person name="Calhoun S."/>
            <person name="Haridas S."/>
            <person name="Kuo A."/>
            <person name="Mondo S."/>
            <person name="Pangilinan J."/>
            <person name="Riley R."/>
            <person name="Labutti K."/>
            <person name="Andreopoulos B."/>
            <person name="Lipzen A."/>
            <person name="Chen C."/>
            <person name="Yanf M."/>
            <person name="Daum C."/>
            <person name="Ng V."/>
            <person name="Clum A."/>
            <person name="Ohm R."/>
            <person name="Martin F."/>
            <person name="Silar P."/>
            <person name="Natvig D."/>
            <person name="Lalanne C."/>
            <person name="Gautier V."/>
            <person name="Ament-Velasquez S.L."/>
            <person name="Kruys A."/>
            <person name="Hutchinson M.I."/>
            <person name="Powell A.J."/>
            <person name="Barry K."/>
            <person name="Miller A.N."/>
            <person name="Grigoriev I.V."/>
            <person name="Debuchy R."/>
            <person name="Gladieux P."/>
            <person name="Thoren M.H."/>
            <person name="Johannesson H."/>
        </authorList>
    </citation>
    <scope>NUCLEOTIDE SEQUENCE</scope>
    <source>
        <strain evidence="9">CBS 315.58</strain>
    </source>
</reference>
<dbReference type="Pfam" id="PF00271">
    <property type="entry name" value="Helicase_C"/>
    <property type="match status" value="1"/>
</dbReference>
<keyword evidence="4" id="KW-0067">ATP-binding</keyword>
<dbReference type="Proteomes" id="UP001303160">
    <property type="component" value="Unassembled WGS sequence"/>
</dbReference>
<name>A0AAN6XIU4_9PEZI</name>
<dbReference type="EMBL" id="MU863907">
    <property type="protein sequence ID" value="KAK4201409.1"/>
    <property type="molecule type" value="Genomic_DNA"/>
</dbReference>
<evidence type="ECO:0000313" key="10">
    <source>
        <dbReference type="Proteomes" id="UP001303160"/>
    </source>
</evidence>
<dbReference type="InterPro" id="IPR038718">
    <property type="entry name" value="SNF2-like_sf"/>
</dbReference>
<sequence>MDVDQVHTSDDDHTASSAAEDPPTTSKSLGKRKSPVKLELEERVIWTDDSDDGTTLNRPKTAKRRATGTRGRGRGRGRGARSSIVTQRKTTIKTEESGTQQEYTEAEVPEYLRQRRRRFDKDREQLKAGGLRIPPDYSDLYFSDDERQFQLDERPRFDKRSGIKPCRPYKQIELEYSAGIIPASIAQYLRDYQIEGVKFLHQRFVYQKGCILGDDMGLGKTVQVAAFLTAAFGKAGDERDAKRMRKMRRGGDCWYPRVLIVCPGSLIQNWKNELNRWGWWHVGLFHGVGKEDVLGAAKAGRLEIMITTYVTYKNHCDAVNAIEWDCVVADECHQLKDKRSETTRAMDRVNAMCRIGLTGTAIQNKYEELWTLLNWTNPGRFGSLAEWTNTITKPLTIGQSHEATLKQLSIARTTAKKLVQNLLPDYFLRRMKTLIADQLPKKTDKVVFCPLTDIQREAYQNFCDGDQIQYIKCASEPCPCASGRKQGWCCYKTLEDGRPWKSLIFPCLMTLQKIANHLTLIMPSSADPNNKQDTELSALRTCMPDRWEKLWRERDSMLTLANPEFCGKWKILRKLLQFWHDNGDKALVFSHSIKLLRILQHLFHSTSYNVSFLDGSLSYEDRQRVVDEFNTDPAQFVFLISTKAGGVGLNITSANKVVIFDPHWNPAYDLQAQDRAYRIGQVRDVDVFRLISAGTIEEIVYARQIYKQQQANIGYNASNERRYFKGVQKDNTRKGEIFGINNLFSFHPDQVVLREIVNKTNIAEAKAGVHLVDIDLEKMAKDEEDETSLIKQEDDNDDTGMSQLAKLITTENKEDILKKSKTPKPQSDAVAAILASAGVKYTHENSEVIGSSRVEEQLSRRAELAATKASQGFGDNSALFADSQANSVPVTGSAWEVHHKFNPPAAVMRRQFCSMAKEFGFANATDFALVVESWTQEQRRNCLDTFYRSREARLLEQELAELKKGETEEQSSRSVSMDVDAATEDARLEREDRAGEGNDPVVNEEVGDPLSPSSRPAQIPTGHPERRRASTVFLSDDDEDDEL</sequence>
<keyword evidence="10" id="KW-1185">Reference proteome</keyword>
<dbReference type="PANTHER" id="PTHR45629:SF7">
    <property type="entry name" value="DNA EXCISION REPAIR PROTEIN ERCC-6-RELATED"/>
    <property type="match status" value="1"/>
</dbReference>
<evidence type="ECO:0000256" key="3">
    <source>
        <dbReference type="ARBA" id="ARBA00022801"/>
    </source>
</evidence>
<dbReference type="SUPFAM" id="SSF52540">
    <property type="entry name" value="P-loop containing nucleoside triphosphate hydrolases"/>
    <property type="match status" value="2"/>
</dbReference>
<reference evidence="9" key="1">
    <citation type="journal article" date="2023" name="Mol. Phylogenet. Evol.">
        <title>Genome-scale phylogeny and comparative genomics of the fungal order Sordariales.</title>
        <authorList>
            <person name="Hensen N."/>
            <person name="Bonometti L."/>
            <person name="Westerberg I."/>
            <person name="Brannstrom I.O."/>
            <person name="Guillou S."/>
            <person name="Cros-Aarteil S."/>
            <person name="Calhoun S."/>
            <person name="Haridas S."/>
            <person name="Kuo A."/>
            <person name="Mondo S."/>
            <person name="Pangilinan J."/>
            <person name="Riley R."/>
            <person name="LaButti K."/>
            <person name="Andreopoulos B."/>
            <person name="Lipzen A."/>
            <person name="Chen C."/>
            <person name="Yan M."/>
            <person name="Daum C."/>
            <person name="Ng V."/>
            <person name="Clum A."/>
            <person name="Steindorff A."/>
            <person name="Ohm R.A."/>
            <person name="Martin F."/>
            <person name="Silar P."/>
            <person name="Natvig D.O."/>
            <person name="Lalanne C."/>
            <person name="Gautier V."/>
            <person name="Ament-Velasquez S.L."/>
            <person name="Kruys A."/>
            <person name="Hutchinson M.I."/>
            <person name="Powell A.J."/>
            <person name="Barry K."/>
            <person name="Miller A.N."/>
            <person name="Grigoriev I.V."/>
            <person name="Debuchy R."/>
            <person name="Gladieux P."/>
            <person name="Hiltunen Thoren M."/>
            <person name="Johannesson H."/>
        </authorList>
    </citation>
    <scope>NUCLEOTIDE SEQUENCE</scope>
    <source>
        <strain evidence="9">CBS 315.58</strain>
    </source>
</reference>
<evidence type="ECO:0000256" key="5">
    <source>
        <dbReference type="ARBA" id="ARBA00023242"/>
    </source>
</evidence>
<evidence type="ECO:0000256" key="6">
    <source>
        <dbReference type="SAM" id="MobiDB-lite"/>
    </source>
</evidence>
<dbReference type="InterPro" id="IPR057931">
    <property type="entry name" value="RHH_ERCC6L2"/>
</dbReference>
<dbReference type="CDD" id="cd18793">
    <property type="entry name" value="SF2_C_SNF"/>
    <property type="match status" value="1"/>
</dbReference>
<gene>
    <name evidence="9" type="ORF">QBC40DRAFT_324341</name>
</gene>
<dbReference type="InterPro" id="IPR029256">
    <property type="entry name" value="Heliccase-ass-bd"/>
</dbReference>
<dbReference type="PROSITE" id="PS51194">
    <property type="entry name" value="HELICASE_CTER"/>
    <property type="match status" value="1"/>
</dbReference>
<dbReference type="InterPro" id="IPR050496">
    <property type="entry name" value="SNF2_RAD54_helicase_repair"/>
</dbReference>
<evidence type="ECO:0000256" key="1">
    <source>
        <dbReference type="ARBA" id="ARBA00004123"/>
    </source>
</evidence>
<feature type="domain" description="Helicase C-terminal" evidence="8">
    <location>
        <begin position="571"/>
        <end position="724"/>
    </location>
</feature>
<keyword evidence="3" id="KW-0378">Hydrolase</keyword>
<feature type="domain" description="Helicase ATP-binding" evidence="7">
    <location>
        <begin position="201"/>
        <end position="379"/>
    </location>
</feature>
<feature type="region of interest" description="Disordered" evidence="6">
    <location>
        <begin position="963"/>
        <end position="1043"/>
    </location>
</feature>
<dbReference type="GO" id="GO:0016787">
    <property type="term" value="F:hydrolase activity"/>
    <property type="evidence" value="ECO:0007669"/>
    <property type="project" value="UniProtKB-KW"/>
</dbReference>
<dbReference type="SMART" id="SM00490">
    <property type="entry name" value="HELICc"/>
    <property type="match status" value="1"/>
</dbReference>
<organism evidence="9 10">
    <name type="scientific">Triangularia verruculosa</name>
    <dbReference type="NCBI Taxonomy" id="2587418"/>
    <lineage>
        <taxon>Eukaryota</taxon>
        <taxon>Fungi</taxon>
        <taxon>Dikarya</taxon>
        <taxon>Ascomycota</taxon>
        <taxon>Pezizomycotina</taxon>
        <taxon>Sordariomycetes</taxon>
        <taxon>Sordariomycetidae</taxon>
        <taxon>Sordariales</taxon>
        <taxon>Podosporaceae</taxon>
        <taxon>Triangularia</taxon>
    </lineage>
</organism>
<accession>A0AAN6XIU4</accession>
<keyword evidence="5" id="KW-0539">Nucleus</keyword>
<evidence type="ECO:0000256" key="4">
    <source>
        <dbReference type="ARBA" id="ARBA00022840"/>
    </source>
</evidence>
<evidence type="ECO:0000259" key="8">
    <source>
        <dbReference type="PROSITE" id="PS51194"/>
    </source>
</evidence>
<dbReference type="Gene3D" id="3.40.50.300">
    <property type="entry name" value="P-loop containing nucleotide triphosphate hydrolases"/>
    <property type="match status" value="1"/>
</dbReference>
<evidence type="ECO:0000259" key="7">
    <source>
        <dbReference type="PROSITE" id="PS51192"/>
    </source>
</evidence>
<feature type="compositionally biased region" description="Basic and acidic residues" evidence="6">
    <location>
        <begin position="984"/>
        <end position="996"/>
    </location>
</feature>
<dbReference type="InterPro" id="IPR014001">
    <property type="entry name" value="Helicase_ATP-bd"/>
</dbReference>
<dbReference type="PANTHER" id="PTHR45629">
    <property type="entry name" value="SNF2/RAD54 FAMILY MEMBER"/>
    <property type="match status" value="1"/>
</dbReference>
<dbReference type="InterPro" id="IPR027417">
    <property type="entry name" value="P-loop_NTPase"/>
</dbReference>
<proteinExistence type="predicted"/>
<feature type="compositionally biased region" description="Basic and acidic residues" evidence="6">
    <location>
        <begin position="1"/>
        <end position="14"/>
    </location>
</feature>
<keyword evidence="2" id="KW-0547">Nucleotide-binding</keyword>
<evidence type="ECO:0000256" key="2">
    <source>
        <dbReference type="ARBA" id="ARBA00022741"/>
    </source>
</evidence>
<feature type="compositionally biased region" description="Basic residues" evidence="6">
    <location>
        <begin position="60"/>
        <end position="79"/>
    </location>
</feature>
<dbReference type="FunFam" id="3.40.50.10810:FF:000019">
    <property type="entry name" value="DNA excision repair protein ERCC-6-like 2 isoform X1"/>
    <property type="match status" value="1"/>
</dbReference>
<dbReference type="SMART" id="SM00487">
    <property type="entry name" value="DEXDc"/>
    <property type="match status" value="1"/>
</dbReference>
<dbReference type="AlphaFoldDB" id="A0AAN6XIU4"/>
<dbReference type="Pfam" id="PF25806">
    <property type="entry name" value="RHH_ERCC6L2"/>
    <property type="match status" value="1"/>
</dbReference>
<dbReference type="InterPro" id="IPR049730">
    <property type="entry name" value="SNF2/RAD54-like_C"/>
</dbReference>
<dbReference type="InterPro" id="IPR001650">
    <property type="entry name" value="Helicase_C-like"/>
</dbReference>
<dbReference type="Gene3D" id="3.40.50.10810">
    <property type="entry name" value="Tandem AAA-ATPase domain"/>
    <property type="match status" value="1"/>
</dbReference>
<dbReference type="GO" id="GO:0005634">
    <property type="term" value="C:nucleus"/>
    <property type="evidence" value="ECO:0007669"/>
    <property type="project" value="UniProtKB-SubCell"/>
</dbReference>
<dbReference type="GO" id="GO:0005524">
    <property type="term" value="F:ATP binding"/>
    <property type="evidence" value="ECO:0007669"/>
    <property type="project" value="InterPro"/>
</dbReference>
<dbReference type="InterPro" id="IPR000330">
    <property type="entry name" value="SNF2_N"/>
</dbReference>
<comment type="caution">
    <text evidence="9">The sequence shown here is derived from an EMBL/GenBank/DDBJ whole genome shotgun (WGS) entry which is preliminary data.</text>
</comment>
<protein>
    <submittedName>
        <fullName evidence="9">DNA repair and recombination protein</fullName>
    </submittedName>
</protein>
<evidence type="ECO:0000313" key="9">
    <source>
        <dbReference type="EMBL" id="KAK4201409.1"/>
    </source>
</evidence>
<dbReference type="PROSITE" id="PS51192">
    <property type="entry name" value="HELICASE_ATP_BIND_1"/>
    <property type="match status" value="1"/>
</dbReference>